<dbReference type="Pfam" id="PF13646">
    <property type="entry name" value="HEAT_2"/>
    <property type="match status" value="1"/>
</dbReference>
<dbReference type="RefSeq" id="WP_120106176.1">
    <property type="nucleotide sequence ID" value="NZ_QXQB01000001.1"/>
</dbReference>
<dbReference type="EMBL" id="QXQB01000001">
    <property type="protein sequence ID" value="RJX40549.1"/>
    <property type="molecule type" value="Genomic_DNA"/>
</dbReference>
<protein>
    <submittedName>
        <fullName evidence="1">HEAT repeat domain-containing protein</fullName>
    </submittedName>
</protein>
<dbReference type="InterPro" id="IPR011989">
    <property type="entry name" value="ARM-like"/>
</dbReference>
<dbReference type="InterPro" id="IPR016024">
    <property type="entry name" value="ARM-type_fold"/>
</dbReference>
<proteinExistence type="predicted"/>
<gene>
    <name evidence="1" type="ORF">D3P09_00565</name>
</gene>
<evidence type="ECO:0000313" key="1">
    <source>
        <dbReference type="EMBL" id="RJX40549.1"/>
    </source>
</evidence>
<reference evidence="1 2" key="1">
    <citation type="submission" date="2018-09" db="EMBL/GenBank/DDBJ databases">
        <title>Paenibacillus aracenensis nov. sp. isolated from a cave in southern Spain.</title>
        <authorList>
            <person name="Jurado V."/>
            <person name="Gutierrez-Patricio S."/>
            <person name="Gonzalez-Pimentel J.L."/>
            <person name="Miller A.Z."/>
            <person name="Laiz L."/>
            <person name="Saiz-Jimenez C."/>
        </authorList>
    </citation>
    <scope>NUCLEOTIDE SEQUENCE [LARGE SCALE GENOMIC DNA]</scope>
    <source>
        <strain evidence="1 2">JCM 19203</strain>
    </source>
</reference>
<sequence length="602" mass="67056">MSIELLLNLQQEVRRLFVAGSALAEGDLRLSKLVPSLRKIGEAAPVFSRLADAAEGLLSAPRAASSVKLLELSTLLSAILHTQGKTDVQGNPQPIESAGLQLSTELTYRRLHPMLTALTTKGQGRLEQLRQSYEERSFLDLRVIPAICGALDDVYAEIPEFVQDKMIPEIGQAAVPVLRTGLNLQGGKGDARRLKLLYQLQGDLVLELVKEAGDSGSLELKLAAIELLGGYPDQEDFLLEQSAEKRREVRQAAYYALARLGTPKAIGRLLEASKSKGGEQVIDAIRACDELALHKRIIIEADQELSRCLELAGKERVTAIGQLYTYIRCLEGHGHQLAAEALPLVKRLLHTEAFIVADTEAVQETAADLLLELNSEEADAFGIELHTLYKRKFIGYSFRAAYRRLSLTELYDRYAEDVKGRSASAKSLQSALQSLVNSQLYEDGERGYAVPEGAWDSRWVHLFAEQGMTELVCCFAREGDRGIPAYLTSKLEERARINDHQTLNVLTTLFRINYKKAPELLLELLRSQGKRMFYYMDIRLQRMIALLPKSYATELRIIAEGMAYESVKQHMIELVEALEAAPDDAASERGSGVWEWIKNKMS</sequence>
<comment type="caution">
    <text evidence="1">The sequence shown here is derived from an EMBL/GenBank/DDBJ whole genome shotgun (WGS) entry which is preliminary data.</text>
</comment>
<dbReference type="AlphaFoldDB" id="A0A3A6PQM4"/>
<dbReference type="OrthoDB" id="83685at2"/>
<dbReference type="SUPFAM" id="SSF48371">
    <property type="entry name" value="ARM repeat"/>
    <property type="match status" value="1"/>
</dbReference>
<dbReference type="Proteomes" id="UP000267798">
    <property type="component" value="Unassembled WGS sequence"/>
</dbReference>
<keyword evidence="2" id="KW-1185">Reference proteome</keyword>
<organism evidence="1 2">
    <name type="scientific">Paenibacillus pinisoli</name>
    <dbReference type="NCBI Taxonomy" id="1276110"/>
    <lineage>
        <taxon>Bacteria</taxon>
        <taxon>Bacillati</taxon>
        <taxon>Bacillota</taxon>
        <taxon>Bacilli</taxon>
        <taxon>Bacillales</taxon>
        <taxon>Paenibacillaceae</taxon>
        <taxon>Paenibacillus</taxon>
    </lineage>
</organism>
<dbReference type="Gene3D" id="1.25.10.10">
    <property type="entry name" value="Leucine-rich Repeat Variant"/>
    <property type="match status" value="1"/>
</dbReference>
<name>A0A3A6PQM4_9BACL</name>
<accession>A0A3A6PQM4</accession>
<evidence type="ECO:0000313" key="2">
    <source>
        <dbReference type="Proteomes" id="UP000267798"/>
    </source>
</evidence>